<dbReference type="SUPFAM" id="SSF56784">
    <property type="entry name" value="HAD-like"/>
    <property type="match status" value="1"/>
</dbReference>
<dbReference type="STRING" id="1261.HMPREF3195_00021"/>
<gene>
    <name evidence="1" type="ORF">HMPREF3195_00021</name>
</gene>
<keyword evidence="1" id="KW-0378">Hydrolase</keyword>
<dbReference type="NCBIfam" id="TIGR00099">
    <property type="entry name" value="Cof-subfamily"/>
    <property type="match status" value="1"/>
</dbReference>
<evidence type="ECO:0000313" key="1">
    <source>
        <dbReference type="EMBL" id="KXI14832.1"/>
    </source>
</evidence>
<dbReference type="NCBIfam" id="TIGR01484">
    <property type="entry name" value="HAD-SF-IIB"/>
    <property type="match status" value="1"/>
</dbReference>
<dbReference type="RefSeq" id="WP_021935188.1">
    <property type="nucleotide sequence ID" value="NZ_JAWEAY010000009.1"/>
</dbReference>
<dbReference type="PANTHER" id="PTHR10000:SF53">
    <property type="entry name" value="5-AMINO-6-(5-PHOSPHO-D-RIBITYLAMINO)URACIL PHOSPHATASE YBJI-RELATED"/>
    <property type="match status" value="1"/>
</dbReference>
<dbReference type="SFLD" id="SFLDG01140">
    <property type="entry name" value="C2.B:_Phosphomannomutase_and_P"/>
    <property type="match status" value="1"/>
</dbReference>
<organism evidence="1 2">
    <name type="scientific">Peptostreptococcus anaerobius</name>
    <dbReference type="NCBI Taxonomy" id="1261"/>
    <lineage>
        <taxon>Bacteria</taxon>
        <taxon>Bacillati</taxon>
        <taxon>Bacillota</taxon>
        <taxon>Clostridia</taxon>
        <taxon>Peptostreptococcales</taxon>
        <taxon>Peptostreptococcaceae</taxon>
        <taxon>Peptostreptococcus</taxon>
    </lineage>
</organism>
<dbReference type="PANTHER" id="PTHR10000">
    <property type="entry name" value="PHOSPHOSERINE PHOSPHATASE"/>
    <property type="match status" value="1"/>
</dbReference>
<accession>A0A135YZL0</accession>
<dbReference type="InterPro" id="IPR006379">
    <property type="entry name" value="HAD-SF_hydro_IIB"/>
</dbReference>
<dbReference type="InterPro" id="IPR036412">
    <property type="entry name" value="HAD-like_sf"/>
</dbReference>
<protein>
    <submittedName>
        <fullName evidence="1">Cof-like hydrolase</fullName>
    </submittedName>
</protein>
<dbReference type="Pfam" id="PF08282">
    <property type="entry name" value="Hydrolase_3"/>
    <property type="match status" value="1"/>
</dbReference>
<sequence length="262" mass="29959">MIKFVVVDMDGTFLDDNKQKSPEYERVIRELLNKGVKFGVASGRQMASIKKEFPTLKDDIVFIAENGTLVEYEGEIIREECMTAQVRDMILDKVEKLEDKKTIYCTKNCTYVDDLSPESMENIRKYLPAYEYIDSFRNLDLLPLKISVYSPNGHDKDIEEISELVSDWAKACTSGNEWLDIIPKDANKATGIKAVAEKMGISMDEIMAFGDEMNDFEMMTSVYYSYAMDNAADEIKQVARFTAPSNNEYGVIQVIKERFNID</sequence>
<proteinExistence type="predicted"/>
<dbReference type="InterPro" id="IPR000150">
    <property type="entry name" value="Cof"/>
</dbReference>
<comment type="caution">
    <text evidence="1">The sequence shown here is derived from an EMBL/GenBank/DDBJ whole genome shotgun (WGS) entry which is preliminary data.</text>
</comment>
<dbReference type="EMBL" id="LSQZ01000001">
    <property type="protein sequence ID" value="KXI14832.1"/>
    <property type="molecule type" value="Genomic_DNA"/>
</dbReference>
<name>A0A135YZL0_9FIRM</name>
<dbReference type="Gene3D" id="3.30.1240.10">
    <property type="match status" value="1"/>
</dbReference>
<reference evidence="1 2" key="1">
    <citation type="submission" date="2016-02" db="EMBL/GenBank/DDBJ databases">
        <authorList>
            <person name="Wen L."/>
            <person name="He K."/>
            <person name="Yang H."/>
        </authorList>
    </citation>
    <scope>NUCLEOTIDE SEQUENCE [LARGE SCALE GENOMIC DNA]</scope>
    <source>
        <strain evidence="1 2">MJR8628A</strain>
    </source>
</reference>
<dbReference type="PATRIC" id="fig|1261.5.peg.21"/>
<dbReference type="InterPro" id="IPR023214">
    <property type="entry name" value="HAD_sf"/>
</dbReference>
<dbReference type="SFLD" id="SFLDS00003">
    <property type="entry name" value="Haloacid_Dehalogenase"/>
    <property type="match status" value="1"/>
</dbReference>
<dbReference type="SFLD" id="SFLDG01144">
    <property type="entry name" value="C2.B.4:_PGP_Like"/>
    <property type="match status" value="1"/>
</dbReference>
<dbReference type="AlphaFoldDB" id="A0A135YZL0"/>
<dbReference type="GO" id="GO:0000287">
    <property type="term" value="F:magnesium ion binding"/>
    <property type="evidence" value="ECO:0007669"/>
    <property type="project" value="TreeGrafter"/>
</dbReference>
<evidence type="ECO:0000313" key="2">
    <source>
        <dbReference type="Proteomes" id="UP000070326"/>
    </source>
</evidence>
<dbReference type="Proteomes" id="UP000070326">
    <property type="component" value="Unassembled WGS sequence"/>
</dbReference>
<dbReference type="Gene3D" id="3.40.50.1000">
    <property type="entry name" value="HAD superfamily/HAD-like"/>
    <property type="match status" value="1"/>
</dbReference>
<dbReference type="CDD" id="cd07518">
    <property type="entry name" value="HAD_YbiV-Like"/>
    <property type="match status" value="1"/>
</dbReference>
<dbReference type="eggNOG" id="COG0561">
    <property type="taxonomic scope" value="Bacteria"/>
</dbReference>
<dbReference type="GO" id="GO:0016791">
    <property type="term" value="F:phosphatase activity"/>
    <property type="evidence" value="ECO:0007669"/>
    <property type="project" value="TreeGrafter"/>
</dbReference>
<dbReference type="GO" id="GO:0005829">
    <property type="term" value="C:cytosol"/>
    <property type="evidence" value="ECO:0007669"/>
    <property type="project" value="TreeGrafter"/>
</dbReference>